<dbReference type="Gene3D" id="3.10.20.70">
    <property type="entry name" value="Glutamine synthetase, N-terminal domain"/>
    <property type="match status" value="1"/>
</dbReference>
<evidence type="ECO:0000256" key="7">
    <source>
        <dbReference type="PIRSR" id="PIRSR604809-1"/>
    </source>
</evidence>
<sequence length="476" mass="54009">MFKSFEEARSFIDTENIKMVDFMMVDLNGRWRHLTIPADRFTEDTLKSGIGFDGSNYGFAPVEKSDMVFIPDLSSAYIDPFMEIPTLAMIGDVYVIGMPENYPFDQDPRNVAKHAEAYMKEQGIADEMRIGPEYEFHVFDHVSYSTKPNESGFCIDTEQAEWNTDDQNFNLGYKMAHKGGYHMAPPQDVLYDFRSRVAMLMEDQGIKVKYHHHEVGGPGQLEIEVEFGGVTEMADKTMMTKYLIKNEAIAEGKTATFMPKPVFDEAGNGMHVHMHLFKDGKPLFYDENGYSQLSETAMHFMGGILKHIKALCAFTNPSTNSFKRLVPGYEAPVTIGFATANRSSVIRIPAYAKDPDKKRFEVRNPDGTCNPYYAFAAILMAGCDGIKNKIDPVAEGYGPYDFNLYTLSDEEKEKIKSLPKTLDEALDELEKDHAFLTEGGVFPERLIEIWLENKRADVSKHANMPTPMEFSMYYDL</sequence>
<dbReference type="GO" id="GO:0005524">
    <property type="term" value="F:ATP binding"/>
    <property type="evidence" value="ECO:0007669"/>
    <property type="project" value="UniProtKB-KW"/>
</dbReference>
<dbReference type="Pfam" id="PF00120">
    <property type="entry name" value="Gln-synt_C"/>
    <property type="match status" value="1"/>
</dbReference>
<feature type="binding site" evidence="9">
    <location>
        <position position="271"/>
    </location>
    <ligand>
        <name>Mg(2+)</name>
        <dbReference type="ChEBI" id="CHEBI:18420"/>
        <label>1</label>
    </ligand>
</feature>
<evidence type="ECO:0000313" key="16">
    <source>
        <dbReference type="Proteomes" id="UP000824130"/>
    </source>
</evidence>
<feature type="binding site" evidence="9">
    <location>
        <position position="214"/>
    </location>
    <ligand>
        <name>Mg(2+)</name>
        <dbReference type="ChEBI" id="CHEBI:18420"/>
        <label>1</label>
    </ligand>
</feature>
<dbReference type="Pfam" id="PF03951">
    <property type="entry name" value="Gln-synt_N"/>
    <property type="match status" value="1"/>
</dbReference>
<reference evidence="15" key="1">
    <citation type="submission" date="2020-10" db="EMBL/GenBank/DDBJ databases">
        <authorList>
            <person name="Gilroy R."/>
        </authorList>
    </citation>
    <scope>NUCLEOTIDE SEQUENCE</scope>
    <source>
        <strain evidence="15">ChiSjej4B22-8349</strain>
    </source>
</reference>
<protein>
    <recommendedName>
        <fullName evidence="2">glutamine synthetase</fullName>
        <ecNumber evidence="2">6.3.1.2</ecNumber>
    </recommendedName>
    <alternativeName>
        <fullName evidence="6">Glutamine synthetase I alpha</fullName>
    </alternativeName>
</protein>
<evidence type="ECO:0000256" key="5">
    <source>
        <dbReference type="ARBA" id="ARBA00022840"/>
    </source>
</evidence>
<accession>A0A9D1N866</accession>
<evidence type="ECO:0000256" key="10">
    <source>
        <dbReference type="PIRSR" id="PIRSR604809-50"/>
    </source>
</evidence>
<evidence type="ECO:0000256" key="1">
    <source>
        <dbReference type="ARBA" id="ARBA00009897"/>
    </source>
</evidence>
<keyword evidence="5 8" id="KW-0067">ATP-binding</keyword>
<dbReference type="EC" id="6.3.1.2" evidence="2"/>
<organism evidence="15 16">
    <name type="scientific">Candidatus Allocopromorpha excrementipullorum</name>
    <dbReference type="NCBI Taxonomy" id="2840743"/>
    <lineage>
        <taxon>Bacteria</taxon>
        <taxon>Bacillati</taxon>
        <taxon>Bacillota</taxon>
        <taxon>Clostridia</taxon>
        <taxon>Eubacteriales</taxon>
        <taxon>Eubacteriaceae</taxon>
        <taxon>Eubacteriaceae incertae sedis</taxon>
        <taxon>Candidatus Allocopromorpha</taxon>
    </lineage>
</organism>
<feature type="binding site" evidence="9">
    <location>
        <position position="133"/>
    </location>
    <ligand>
        <name>Mg(2+)</name>
        <dbReference type="ChEBI" id="CHEBI:18420"/>
        <label>1</label>
    </ligand>
</feature>
<evidence type="ECO:0000256" key="4">
    <source>
        <dbReference type="ARBA" id="ARBA00022741"/>
    </source>
</evidence>
<name>A0A9D1N866_9FIRM</name>
<evidence type="ECO:0000256" key="3">
    <source>
        <dbReference type="ARBA" id="ARBA00022598"/>
    </source>
</evidence>
<feature type="binding site" evidence="9">
    <location>
        <position position="222"/>
    </location>
    <ligand>
        <name>Mg(2+)</name>
        <dbReference type="ChEBI" id="CHEBI:18420"/>
        <label>1</label>
    </ligand>
</feature>
<keyword evidence="4 8" id="KW-0547">Nucleotide-binding</keyword>
<keyword evidence="9" id="KW-0479">Metal-binding</keyword>
<feature type="binding site" evidence="8">
    <location>
        <position position="342"/>
    </location>
    <ligand>
        <name>ATP</name>
        <dbReference type="ChEBI" id="CHEBI:30616"/>
    </ligand>
</feature>
<dbReference type="GO" id="GO:0046872">
    <property type="term" value="F:metal ion binding"/>
    <property type="evidence" value="ECO:0007669"/>
    <property type="project" value="UniProtKB-KW"/>
</dbReference>
<feature type="domain" description="GS catalytic" evidence="14">
    <location>
        <begin position="108"/>
        <end position="476"/>
    </location>
</feature>
<evidence type="ECO:0000256" key="11">
    <source>
        <dbReference type="PROSITE-ProRule" id="PRU01330"/>
    </source>
</evidence>
<proteinExistence type="inferred from homology"/>
<feature type="binding site" evidence="7">
    <location>
        <position position="330"/>
    </location>
    <ligand>
        <name>L-glutamate</name>
        <dbReference type="ChEBI" id="CHEBI:29985"/>
    </ligand>
</feature>
<gene>
    <name evidence="15" type="primary">glnA</name>
    <name evidence="15" type="ORF">IAD25_07430</name>
</gene>
<evidence type="ECO:0000256" key="2">
    <source>
        <dbReference type="ARBA" id="ARBA00012937"/>
    </source>
</evidence>
<dbReference type="GO" id="GO:0005737">
    <property type="term" value="C:cytoplasm"/>
    <property type="evidence" value="ECO:0007669"/>
    <property type="project" value="TreeGrafter"/>
</dbReference>
<comment type="cofactor">
    <cofactor evidence="9">
        <name>Mg(2+)</name>
        <dbReference type="ChEBI" id="CHEBI:18420"/>
    </cofactor>
    <text evidence="9">Binds 2 Mg(2+) ions per subunit.</text>
</comment>
<dbReference type="PROSITE" id="PS51986">
    <property type="entry name" value="GS_BETA_GRASP"/>
    <property type="match status" value="1"/>
</dbReference>
<reference evidence="15" key="2">
    <citation type="journal article" date="2021" name="PeerJ">
        <title>Extensive microbial diversity within the chicken gut microbiome revealed by metagenomics and culture.</title>
        <authorList>
            <person name="Gilroy R."/>
            <person name="Ravi A."/>
            <person name="Getino M."/>
            <person name="Pursley I."/>
            <person name="Horton D.L."/>
            <person name="Alikhan N.F."/>
            <person name="Baker D."/>
            <person name="Gharbi K."/>
            <person name="Hall N."/>
            <person name="Watson M."/>
            <person name="Adriaenssens E.M."/>
            <person name="Foster-Nyarko E."/>
            <person name="Jarju S."/>
            <person name="Secka A."/>
            <person name="Antonio M."/>
            <person name="Oren A."/>
            <person name="Chaudhuri R.R."/>
            <person name="La Ragione R."/>
            <person name="Hildebrand F."/>
            <person name="Pallen M.J."/>
        </authorList>
    </citation>
    <scope>NUCLEOTIDE SEQUENCE</scope>
    <source>
        <strain evidence="15">ChiSjej4B22-8349</strain>
    </source>
</reference>
<dbReference type="Gene3D" id="3.30.590.10">
    <property type="entry name" value="Glutamine synthetase/guanido kinase, catalytic domain"/>
    <property type="match status" value="1"/>
</dbReference>
<dbReference type="InterPro" id="IPR008146">
    <property type="entry name" value="Gln_synth_cat_dom"/>
</dbReference>
<feature type="binding site" evidence="9">
    <location>
        <position position="135"/>
    </location>
    <ligand>
        <name>Mg(2+)</name>
        <dbReference type="ChEBI" id="CHEBI:18420"/>
        <label>2</label>
    </ligand>
</feature>
<dbReference type="SUPFAM" id="SSF55931">
    <property type="entry name" value="Glutamine synthetase/guanido kinase"/>
    <property type="match status" value="1"/>
</dbReference>
<dbReference type="EMBL" id="DVOB01000158">
    <property type="protein sequence ID" value="HIU96517.1"/>
    <property type="molecule type" value="Genomic_DNA"/>
</dbReference>
<evidence type="ECO:0000256" key="6">
    <source>
        <dbReference type="ARBA" id="ARBA00030136"/>
    </source>
</evidence>
<dbReference type="AlphaFoldDB" id="A0A9D1N866"/>
<dbReference type="GO" id="GO:0016020">
    <property type="term" value="C:membrane"/>
    <property type="evidence" value="ECO:0007669"/>
    <property type="project" value="TreeGrafter"/>
</dbReference>
<evidence type="ECO:0000256" key="8">
    <source>
        <dbReference type="PIRSR" id="PIRSR604809-2"/>
    </source>
</evidence>
<dbReference type="InterPro" id="IPR008147">
    <property type="entry name" value="Gln_synt_N"/>
</dbReference>
<evidence type="ECO:0000259" key="14">
    <source>
        <dbReference type="PROSITE" id="PS51987"/>
    </source>
</evidence>
<comment type="caution">
    <text evidence="15">The sequence shown here is derived from an EMBL/GenBank/DDBJ whole genome shotgun (WGS) entry which is preliminary data.</text>
</comment>
<feature type="domain" description="GS beta-grasp" evidence="13">
    <location>
        <begin position="15"/>
        <end position="101"/>
    </location>
</feature>
<dbReference type="GO" id="GO:0006542">
    <property type="term" value="P:glutamine biosynthetic process"/>
    <property type="evidence" value="ECO:0007669"/>
    <property type="project" value="InterPro"/>
</dbReference>
<dbReference type="Proteomes" id="UP000824130">
    <property type="component" value="Unassembled WGS sequence"/>
</dbReference>
<dbReference type="PANTHER" id="PTHR43407:SF1">
    <property type="entry name" value="LENGSIN"/>
    <property type="match status" value="1"/>
</dbReference>
<feature type="modified residue" description="O-AMP-tyrosine" evidence="10">
    <location>
        <position position="405"/>
    </location>
</feature>
<feature type="binding site" evidence="7">
    <location>
        <position position="342"/>
    </location>
    <ligand>
        <name>L-glutamate</name>
        <dbReference type="ChEBI" id="CHEBI:29985"/>
    </ligand>
</feature>
<dbReference type="InterPro" id="IPR004809">
    <property type="entry name" value="Gln_synth_I"/>
</dbReference>
<dbReference type="NCBIfam" id="TIGR00653">
    <property type="entry name" value="GlnA"/>
    <property type="match status" value="1"/>
</dbReference>
<dbReference type="SMART" id="SM01230">
    <property type="entry name" value="Gln-synt_C"/>
    <property type="match status" value="1"/>
</dbReference>
<dbReference type="PANTHER" id="PTHR43407">
    <property type="entry name" value="GLUTAMINE SYNTHETASE"/>
    <property type="match status" value="1"/>
</dbReference>
<dbReference type="InterPro" id="IPR036651">
    <property type="entry name" value="Gln_synt_N_sf"/>
</dbReference>
<dbReference type="GO" id="GO:0004356">
    <property type="term" value="F:glutamine synthetase activity"/>
    <property type="evidence" value="ECO:0007669"/>
    <property type="project" value="UniProtKB-EC"/>
</dbReference>
<keyword evidence="9" id="KW-0460">Magnesium</keyword>
<comment type="similarity">
    <text evidence="1 11 12">Belongs to the glutamine synthetase family.</text>
</comment>
<evidence type="ECO:0000259" key="13">
    <source>
        <dbReference type="PROSITE" id="PS51986"/>
    </source>
</evidence>
<keyword evidence="10" id="KW-0597">Phosphoprotein</keyword>
<evidence type="ECO:0000313" key="15">
    <source>
        <dbReference type="EMBL" id="HIU96517.1"/>
    </source>
</evidence>
<feature type="binding site" evidence="7">
    <location>
        <position position="363"/>
    </location>
    <ligand>
        <name>L-glutamate</name>
        <dbReference type="ChEBI" id="CHEBI:29985"/>
    </ligand>
</feature>
<keyword evidence="3 15" id="KW-0436">Ligase</keyword>
<evidence type="ECO:0000256" key="12">
    <source>
        <dbReference type="RuleBase" id="RU000384"/>
    </source>
</evidence>
<dbReference type="SUPFAM" id="SSF54368">
    <property type="entry name" value="Glutamine synthetase, N-terminal domain"/>
    <property type="match status" value="1"/>
</dbReference>
<dbReference type="GO" id="GO:0019740">
    <property type="term" value="P:nitrogen utilization"/>
    <property type="evidence" value="ECO:0007669"/>
    <property type="project" value="TreeGrafter"/>
</dbReference>
<dbReference type="InterPro" id="IPR014746">
    <property type="entry name" value="Gln_synth/guanido_kin_cat_dom"/>
</dbReference>
<feature type="binding site" evidence="9">
    <location>
        <position position="361"/>
    </location>
    <ligand>
        <name>Mg(2+)</name>
        <dbReference type="ChEBI" id="CHEBI:18420"/>
        <label>1</label>
    </ligand>
</feature>
<dbReference type="PROSITE" id="PS51987">
    <property type="entry name" value="GS_CATALYTIC"/>
    <property type="match status" value="1"/>
</dbReference>
<evidence type="ECO:0000256" key="9">
    <source>
        <dbReference type="PIRSR" id="PIRSR604809-3"/>
    </source>
</evidence>
<feature type="binding site" evidence="7">
    <location>
        <position position="324"/>
    </location>
    <ligand>
        <name>L-glutamate</name>
        <dbReference type="ChEBI" id="CHEBI:29985"/>
    </ligand>
</feature>